<dbReference type="Proteomes" id="UP001152759">
    <property type="component" value="Chromosome 4"/>
</dbReference>
<accession>A0A9P0AFA8</accession>
<keyword evidence="2" id="KW-1133">Transmembrane helix</keyword>
<feature type="transmembrane region" description="Helical" evidence="2">
    <location>
        <begin position="6"/>
        <end position="30"/>
    </location>
</feature>
<name>A0A9P0AFA8_BEMTA</name>
<organism evidence="3 4">
    <name type="scientific">Bemisia tabaci</name>
    <name type="common">Sweetpotato whitefly</name>
    <name type="synonym">Aleurodes tabaci</name>
    <dbReference type="NCBI Taxonomy" id="7038"/>
    <lineage>
        <taxon>Eukaryota</taxon>
        <taxon>Metazoa</taxon>
        <taxon>Ecdysozoa</taxon>
        <taxon>Arthropoda</taxon>
        <taxon>Hexapoda</taxon>
        <taxon>Insecta</taxon>
        <taxon>Pterygota</taxon>
        <taxon>Neoptera</taxon>
        <taxon>Paraneoptera</taxon>
        <taxon>Hemiptera</taxon>
        <taxon>Sternorrhyncha</taxon>
        <taxon>Aleyrodoidea</taxon>
        <taxon>Aleyrodidae</taxon>
        <taxon>Aleyrodinae</taxon>
        <taxon>Bemisia</taxon>
    </lineage>
</organism>
<feature type="transmembrane region" description="Helical" evidence="2">
    <location>
        <begin position="128"/>
        <end position="148"/>
    </location>
</feature>
<evidence type="ECO:0000313" key="4">
    <source>
        <dbReference type="Proteomes" id="UP001152759"/>
    </source>
</evidence>
<sequence length="339" mass="39415">MDILSAAVISYGMWFILNSVYIEIVSPLIFKRTKDYRMPIISWELLFSGFCFVTCLNNLPASDMFSSFTFSNYHLPSNLSSAFMIGGFMHSVSRSVTLKGINSCLFWRQISLSLLSTSAFKLGCVDFLFKAVLVISIMDQLLWFIRALCNLEKMDSEKSWILSIMSTLYCILWCFVYLFLMPSYMIIPAAFTRTNSESIPHLLVLNLSLWICFLCEFINSPALQVIKELFLYQTINVDLFTFKENFLTRSNFVLLKKQLEKEKQKVERLQKAVPKQENQEQKINKKMNPGTVIQTIKCYMAMKRRLKNVRERAQFAETSNNPEQDQEDFIDEDIPNKSE</sequence>
<feature type="transmembrane region" description="Helical" evidence="2">
    <location>
        <begin position="42"/>
        <end position="61"/>
    </location>
</feature>
<keyword evidence="2" id="KW-0472">Membrane</keyword>
<feature type="compositionally biased region" description="Acidic residues" evidence="1">
    <location>
        <begin position="324"/>
        <end position="333"/>
    </location>
</feature>
<keyword evidence="4" id="KW-1185">Reference proteome</keyword>
<evidence type="ECO:0000313" key="3">
    <source>
        <dbReference type="EMBL" id="CAH0389498.1"/>
    </source>
</evidence>
<dbReference type="EMBL" id="OU963865">
    <property type="protein sequence ID" value="CAH0389498.1"/>
    <property type="molecule type" value="Genomic_DNA"/>
</dbReference>
<gene>
    <name evidence="3" type="ORF">BEMITA_LOCUS8317</name>
</gene>
<dbReference type="KEGG" id="btab:109042567"/>
<evidence type="ECO:0000256" key="2">
    <source>
        <dbReference type="SAM" id="Phobius"/>
    </source>
</evidence>
<feature type="transmembrane region" description="Helical" evidence="2">
    <location>
        <begin position="160"/>
        <end position="187"/>
    </location>
</feature>
<feature type="transmembrane region" description="Helical" evidence="2">
    <location>
        <begin position="199"/>
        <end position="218"/>
    </location>
</feature>
<protein>
    <recommendedName>
        <fullName evidence="5">Transmembrane protein</fullName>
    </recommendedName>
</protein>
<feature type="region of interest" description="Disordered" evidence="1">
    <location>
        <begin position="312"/>
        <end position="339"/>
    </location>
</feature>
<dbReference type="AlphaFoldDB" id="A0A9P0AFA8"/>
<keyword evidence="2" id="KW-0812">Transmembrane</keyword>
<evidence type="ECO:0008006" key="5">
    <source>
        <dbReference type="Google" id="ProtNLM"/>
    </source>
</evidence>
<proteinExistence type="predicted"/>
<evidence type="ECO:0000256" key="1">
    <source>
        <dbReference type="SAM" id="MobiDB-lite"/>
    </source>
</evidence>
<reference evidence="3" key="1">
    <citation type="submission" date="2021-12" db="EMBL/GenBank/DDBJ databases">
        <authorList>
            <person name="King R."/>
        </authorList>
    </citation>
    <scope>NUCLEOTIDE SEQUENCE</scope>
</reference>